<keyword evidence="4" id="KW-0342">GTP-binding</keyword>
<dbReference type="InterPro" id="IPR027417">
    <property type="entry name" value="P-loop_NTPase"/>
</dbReference>
<dbReference type="InterPro" id="IPR050055">
    <property type="entry name" value="EF-Tu_GTPase"/>
</dbReference>
<evidence type="ECO:0000256" key="5">
    <source>
        <dbReference type="SAM" id="MobiDB-lite"/>
    </source>
</evidence>
<evidence type="ECO:0000256" key="4">
    <source>
        <dbReference type="ARBA" id="ARBA00023134"/>
    </source>
</evidence>
<comment type="similarity">
    <text evidence="2">Belongs to the TRAFAC class translation factor GTPase superfamily. Classic translation factor GTPase family. EF-Tu/EF-1A subfamily.</text>
</comment>
<dbReference type="Gene3D" id="3.40.50.300">
    <property type="entry name" value="P-loop containing nucleotide triphosphate hydrolases"/>
    <property type="match status" value="1"/>
</dbReference>
<evidence type="ECO:0000259" key="6">
    <source>
        <dbReference type="PROSITE" id="PS51722"/>
    </source>
</evidence>
<evidence type="ECO:0000256" key="3">
    <source>
        <dbReference type="ARBA" id="ARBA00022741"/>
    </source>
</evidence>
<feature type="compositionally biased region" description="Low complexity" evidence="5">
    <location>
        <begin position="554"/>
        <end position="564"/>
    </location>
</feature>
<proteinExistence type="inferred from homology"/>
<reference evidence="7" key="2">
    <citation type="submission" date="2025-05" db="UniProtKB">
        <authorList>
            <consortium name="EnsemblMetazoa"/>
        </authorList>
    </citation>
    <scope>IDENTIFICATION</scope>
    <source>
        <strain evidence="7">Foshan</strain>
    </source>
</reference>
<comment type="subcellular location">
    <subcellularLocation>
        <location evidence="1">Cytoplasm</location>
    </subcellularLocation>
</comment>
<dbReference type="InterPro" id="IPR009001">
    <property type="entry name" value="Transl_elong_EF1A/Init_IF2_C"/>
</dbReference>
<dbReference type="SUPFAM" id="SSF52540">
    <property type="entry name" value="P-loop containing nucleoside triphosphate hydrolases"/>
    <property type="match status" value="1"/>
</dbReference>
<reference evidence="8" key="1">
    <citation type="journal article" date="2015" name="Proc. Natl. Acad. Sci. U.S.A.">
        <title>Genome sequence of the Asian Tiger mosquito, Aedes albopictus, reveals insights into its biology, genetics, and evolution.</title>
        <authorList>
            <person name="Chen X.G."/>
            <person name="Jiang X."/>
            <person name="Gu J."/>
            <person name="Xu M."/>
            <person name="Wu Y."/>
            <person name="Deng Y."/>
            <person name="Zhang C."/>
            <person name="Bonizzoni M."/>
            <person name="Dermauw W."/>
            <person name="Vontas J."/>
            <person name="Armbruster P."/>
            <person name="Huang X."/>
            <person name="Yang Y."/>
            <person name="Zhang H."/>
            <person name="He W."/>
            <person name="Peng H."/>
            <person name="Liu Y."/>
            <person name="Wu K."/>
            <person name="Chen J."/>
            <person name="Lirakis M."/>
            <person name="Topalis P."/>
            <person name="Van Leeuwen T."/>
            <person name="Hall A.B."/>
            <person name="Jiang X."/>
            <person name="Thorpe C."/>
            <person name="Mueller R.L."/>
            <person name="Sun C."/>
            <person name="Waterhouse R.M."/>
            <person name="Yan G."/>
            <person name="Tu Z.J."/>
            <person name="Fang X."/>
            <person name="James A.A."/>
        </authorList>
    </citation>
    <scope>NUCLEOTIDE SEQUENCE [LARGE SCALE GENOMIC DNA]</scope>
    <source>
        <strain evidence="8">Foshan</strain>
    </source>
</reference>
<protein>
    <recommendedName>
        <fullName evidence="6">Tr-type G domain-containing protein</fullName>
    </recommendedName>
</protein>
<dbReference type="CDD" id="cd04165">
    <property type="entry name" value="GTPBP1_like"/>
    <property type="match status" value="1"/>
</dbReference>
<organism evidence="7 8">
    <name type="scientific">Aedes albopictus</name>
    <name type="common">Asian tiger mosquito</name>
    <name type="synonym">Stegomyia albopicta</name>
    <dbReference type="NCBI Taxonomy" id="7160"/>
    <lineage>
        <taxon>Eukaryota</taxon>
        <taxon>Metazoa</taxon>
        <taxon>Ecdysozoa</taxon>
        <taxon>Arthropoda</taxon>
        <taxon>Hexapoda</taxon>
        <taxon>Insecta</taxon>
        <taxon>Pterygota</taxon>
        <taxon>Neoptera</taxon>
        <taxon>Endopterygota</taxon>
        <taxon>Diptera</taxon>
        <taxon>Nematocera</taxon>
        <taxon>Culicoidea</taxon>
        <taxon>Culicidae</taxon>
        <taxon>Culicinae</taxon>
        <taxon>Aedini</taxon>
        <taxon>Aedes</taxon>
        <taxon>Stegomyia</taxon>
    </lineage>
</organism>
<feature type="domain" description="Tr-type G" evidence="6">
    <location>
        <begin position="132"/>
        <end position="360"/>
    </location>
</feature>
<evidence type="ECO:0000313" key="7">
    <source>
        <dbReference type="EnsemblMetazoa" id="AALFPA23_010623.P14904"/>
    </source>
</evidence>
<dbReference type="InterPro" id="IPR000795">
    <property type="entry name" value="T_Tr_GTP-bd_dom"/>
</dbReference>
<dbReference type="Proteomes" id="UP000069940">
    <property type="component" value="Unassembled WGS sequence"/>
</dbReference>
<dbReference type="RefSeq" id="XP_019535601.2">
    <property type="nucleotide sequence ID" value="XM_019680056.4"/>
</dbReference>
<evidence type="ECO:0000256" key="2">
    <source>
        <dbReference type="ARBA" id="ARBA00007249"/>
    </source>
</evidence>
<name>A0ABM1YN12_AEDAL</name>
<dbReference type="Pfam" id="PF00009">
    <property type="entry name" value="GTP_EFTU"/>
    <property type="match status" value="1"/>
</dbReference>
<dbReference type="PROSITE" id="PS51722">
    <property type="entry name" value="G_TR_2"/>
    <property type="match status" value="1"/>
</dbReference>
<dbReference type="GeneID" id="109407036"/>
<dbReference type="PANTHER" id="PTHR43721:SF9">
    <property type="entry name" value="GTP-BINDING PROTEIN 1"/>
    <property type="match status" value="1"/>
</dbReference>
<dbReference type="CDD" id="cd03708">
    <property type="entry name" value="GTPBP_III"/>
    <property type="match status" value="1"/>
</dbReference>
<keyword evidence="3" id="KW-0547">Nucleotide-binding</keyword>
<feature type="region of interest" description="Disordered" evidence="5">
    <location>
        <begin position="467"/>
        <end position="505"/>
    </location>
</feature>
<feature type="compositionally biased region" description="Polar residues" evidence="5">
    <location>
        <begin position="565"/>
        <end position="575"/>
    </location>
</feature>
<dbReference type="PANTHER" id="PTHR43721">
    <property type="entry name" value="ELONGATION FACTOR TU-RELATED"/>
    <property type="match status" value="1"/>
</dbReference>
<dbReference type="EnsemblMetazoa" id="AALFPA23_010623.R14904">
    <property type="protein sequence ID" value="AALFPA23_010623.P14904"/>
    <property type="gene ID" value="AALFPA23_010623"/>
</dbReference>
<feature type="region of interest" description="Disordered" evidence="5">
    <location>
        <begin position="522"/>
        <end position="575"/>
    </location>
</feature>
<evidence type="ECO:0000313" key="8">
    <source>
        <dbReference type="Proteomes" id="UP000069940"/>
    </source>
</evidence>
<keyword evidence="8" id="KW-1185">Reference proteome</keyword>
<feature type="region of interest" description="Disordered" evidence="5">
    <location>
        <begin position="1"/>
        <end position="29"/>
    </location>
</feature>
<evidence type="ECO:0000256" key="1">
    <source>
        <dbReference type="ARBA" id="ARBA00004496"/>
    </source>
</evidence>
<sequence length="575" mass="62603">MQSTSTVLPNEPASTAPHPTASISGEKPKHDYACIRGKTVLVSPTEEQYEALGKRLEERIADSRGETVYEIGVGEDGSESGLDQEEYAASLATLQSLAAMLNADCVELRTRKGEKGLTGQYLVRSKVDDDDFTEIRVAVVGNVDAGKSTLLGVLTHGELDNGRGFARQRLFRHKHEIESGRTSSVGNDILGFDSVGNVVNKPDHGTLDWVKICEKSAKVITFIDLAGHERYLKTTVFGMTGHAPDFGMLMIGANSGIVGMTKEHLGLALALSVPVFVVVTKIDMCPPNVLQENLKLLYKILKSQGCRKVPVMVKTADDVVLSATNFVSERLCPIFQVSNVTGENLDLLKMFLNLLTVRTTGNDNLPTEFQIDDTYAVPACWEFDCEILVLHHPTTISSKYGRWSAMVHCGSIRQTAQILQMSKECLRTGDKAVVRFKFIKNPEYMKPGQRMVFREGRTKAVGNVITPLYTPGSVQQRTKPNKMQGRGVNPASQSNAPKPLSKITNDAVAAQSSLTGNTMVLDIGTDKRNNRSSNNHKKFRGGTSTNLDTGGHDTSTASSQQSSTFCNDSISVASN</sequence>
<dbReference type="InterPro" id="IPR035531">
    <property type="entry name" value="GTPBP1-like"/>
</dbReference>
<accession>A0ABM1YN12</accession>
<dbReference type="SUPFAM" id="SSF50465">
    <property type="entry name" value="EF-Tu/eEF-1alpha/eIF2-gamma C-terminal domain"/>
    <property type="match status" value="1"/>
</dbReference>